<keyword evidence="3" id="KW-1185">Reference proteome</keyword>
<comment type="caution">
    <text evidence="2">The sequence shown here is derived from an EMBL/GenBank/DDBJ whole genome shotgun (WGS) entry which is preliminary data.</text>
</comment>
<accession>A0A9W6Y9V8</accession>
<evidence type="ECO:0000313" key="3">
    <source>
        <dbReference type="Proteomes" id="UP001165121"/>
    </source>
</evidence>
<dbReference type="GO" id="GO:0003676">
    <property type="term" value="F:nucleic acid binding"/>
    <property type="evidence" value="ECO:0007669"/>
    <property type="project" value="InterPro"/>
</dbReference>
<proteinExistence type="predicted"/>
<gene>
    <name evidence="2" type="ORF">Pfra01_002435500</name>
</gene>
<evidence type="ECO:0000313" key="2">
    <source>
        <dbReference type="EMBL" id="GMF57116.1"/>
    </source>
</evidence>
<evidence type="ECO:0000259" key="1">
    <source>
        <dbReference type="Pfam" id="PF13358"/>
    </source>
</evidence>
<dbReference type="Proteomes" id="UP001165121">
    <property type="component" value="Unassembled WGS sequence"/>
</dbReference>
<dbReference type="InterPro" id="IPR038717">
    <property type="entry name" value="Tc1-like_DDE_dom"/>
</dbReference>
<dbReference type="OrthoDB" id="6231388at2759"/>
<dbReference type="Gene3D" id="3.30.420.10">
    <property type="entry name" value="Ribonuclease H-like superfamily/Ribonuclease H"/>
    <property type="match status" value="1"/>
</dbReference>
<dbReference type="InterPro" id="IPR036397">
    <property type="entry name" value="RNaseH_sf"/>
</dbReference>
<protein>
    <submittedName>
        <fullName evidence="2">Unnamed protein product</fullName>
    </submittedName>
</protein>
<feature type="domain" description="Tc1-like transposase DDE" evidence="1">
    <location>
        <begin position="22"/>
        <end position="108"/>
    </location>
</feature>
<reference evidence="2" key="1">
    <citation type="submission" date="2023-04" db="EMBL/GenBank/DDBJ databases">
        <title>Phytophthora fragariaefolia NBRC 109709.</title>
        <authorList>
            <person name="Ichikawa N."/>
            <person name="Sato H."/>
            <person name="Tonouchi N."/>
        </authorList>
    </citation>
    <scope>NUCLEOTIDE SEQUENCE</scope>
    <source>
        <strain evidence="2">NBRC 109709</strain>
    </source>
</reference>
<dbReference type="AlphaFoldDB" id="A0A9W6Y9V8"/>
<dbReference type="EMBL" id="BSXT01004206">
    <property type="protein sequence ID" value="GMF57116.1"/>
    <property type="molecule type" value="Genomic_DNA"/>
</dbReference>
<name>A0A9W6Y9V8_9STRA</name>
<dbReference type="Pfam" id="PF13358">
    <property type="entry name" value="DDE_3"/>
    <property type="match status" value="1"/>
</dbReference>
<sequence>MFGSKRPDTEGAGGIHRVEYHKERFGSFDSKAANETVRVMLRDQATRGNLTNVVVVLDNAPRHTSVEDVFDEPEFAGAECLRLGPYSPMLNDIENAFSVYKAAVTRYMAANRSNILSVPDGTMISAHRSEFLLHAANMIFPEVVTSALCSKCIHHTFTFVVDAILMKDMKVGK</sequence>
<organism evidence="2 3">
    <name type="scientific">Phytophthora fragariaefolia</name>
    <dbReference type="NCBI Taxonomy" id="1490495"/>
    <lineage>
        <taxon>Eukaryota</taxon>
        <taxon>Sar</taxon>
        <taxon>Stramenopiles</taxon>
        <taxon>Oomycota</taxon>
        <taxon>Peronosporomycetes</taxon>
        <taxon>Peronosporales</taxon>
        <taxon>Peronosporaceae</taxon>
        <taxon>Phytophthora</taxon>
    </lineage>
</organism>